<dbReference type="PANTHER" id="PTHR46889:SF4">
    <property type="entry name" value="TRANSPOSASE INSO FOR INSERTION SEQUENCE ELEMENT IS911B-RELATED"/>
    <property type="match status" value="1"/>
</dbReference>
<evidence type="ECO:0000313" key="3">
    <source>
        <dbReference type="EMBL" id="RNG22236.1"/>
    </source>
</evidence>
<dbReference type="RefSeq" id="WP_123102079.1">
    <property type="nucleotide sequence ID" value="NZ_RIBZ01000270.1"/>
</dbReference>
<dbReference type="InterPro" id="IPR012337">
    <property type="entry name" value="RNaseH-like_sf"/>
</dbReference>
<comment type="function">
    <text evidence="1">Involved in the transposition of the insertion sequence.</text>
</comment>
<sequence length="370" mass="42138">MGLRLLYLIFCRLLGSLSLLGRSTAANHAEILVLRHEVAVLRQQVERPRFSWADRAVLSALARHLPSVLRRHRLVTPGTLLTWHRRLVRWKWRQTAVGPGRPPLPEETVALIQRLARENPTWGYVRIQGELRRLGHRVAAATIRRVMRRSGLPPAPQRASQQTWRSFLRSQAHTLLACDFMRVETVFLKRLYVFFVMEIATRRVHVLGVTAHPTGTWATQLARNLLMDLEDRAGRFRFLIRDRDSKFTAAFDAVFAGNGTAVIPTPPQSPQSNAFAERWIRTARTECTDRLLITGERHLRTVLTQYAEHYNAGRAHRSLGLPAPDDDPNVIPLPAATVRRRQVLGGLLNEYRTMSPRVPHHPQETPSSAA</sequence>
<organism evidence="3 4">
    <name type="scientific">Streptomyces botrytidirepellens</name>
    <dbReference type="NCBI Taxonomy" id="2486417"/>
    <lineage>
        <taxon>Bacteria</taxon>
        <taxon>Bacillati</taxon>
        <taxon>Actinomycetota</taxon>
        <taxon>Actinomycetes</taxon>
        <taxon>Kitasatosporales</taxon>
        <taxon>Streptomycetaceae</taxon>
        <taxon>Streptomyces</taxon>
    </lineage>
</organism>
<gene>
    <name evidence="3" type="ORF">EEJ42_21295</name>
</gene>
<dbReference type="InterPro" id="IPR050900">
    <property type="entry name" value="Transposase_IS3/IS150/IS904"/>
</dbReference>
<proteinExistence type="predicted"/>
<name>A0A3M8VWZ2_9ACTN</name>
<accession>A0A3M8VWZ2</accession>
<dbReference type="GO" id="GO:0015074">
    <property type="term" value="P:DNA integration"/>
    <property type="evidence" value="ECO:0007669"/>
    <property type="project" value="InterPro"/>
</dbReference>
<evidence type="ECO:0000256" key="1">
    <source>
        <dbReference type="ARBA" id="ARBA00002286"/>
    </source>
</evidence>
<feature type="domain" description="Integrase catalytic" evidence="2">
    <location>
        <begin position="152"/>
        <end position="332"/>
    </location>
</feature>
<reference evidence="3 4" key="1">
    <citation type="submission" date="2018-11" db="EMBL/GenBank/DDBJ databases">
        <title>The Potential of Streptomyces as Biocontrol Agents against the Tomato grey mould, Botrytis cinerea (Gray mold) Frontiers in Microbiology.</title>
        <authorList>
            <person name="Li D."/>
        </authorList>
    </citation>
    <scope>NUCLEOTIDE SEQUENCE [LARGE SCALE GENOMIC DNA]</scope>
    <source>
        <strain evidence="3 4">NEAU-LD23</strain>
    </source>
</reference>
<dbReference type="InterPro" id="IPR036397">
    <property type="entry name" value="RNaseH_sf"/>
</dbReference>
<dbReference type="SUPFAM" id="SSF53098">
    <property type="entry name" value="Ribonuclease H-like"/>
    <property type="match status" value="1"/>
</dbReference>
<dbReference type="PANTHER" id="PTHR46889">
    <property type="entry name" value="TRANSPOSASE INSF FOR INSERTION SEQUENCE IS3B-RELATED"/>
    <property type="match status" value="1"/>
</dbReference>
<dbReference type="GO" id="GO:0003676">
    <property type="term" value="F:nucleic acid binding"/>
    <property type="evidence" value="ECO:0007669"/>
    <property type="project" value="InterPro"/>
</dbReference>
<evidence type="ECO:0000313" key="4">
    <source>
        <dbReference type="Proteomes" id="UP000275401"/>
    </source>
</evidence>
<keyword evidence="4" id="KW-1185">Reference proteome</keyword>
<dbReference type="Proteomes" id="UP000275401">
    <property type="component" value="Unassembled WGS sequence"/>
</dbReference>
<evidence type="ECO:0000259" key="2">
    <source>
        <dbReference type="PROSITE" id="PS50994"/>
    </source>
</evidence>
<dbReference type="Pfam" id="PF13276">
    <property type="entry name" value="HTH_21"/>
    <property type="match status" value="1"/>
</dbReference>
<dbReference type="Pfam" id="PF13683">
    <property type="entry name" value="rve_3"/>
    <property type="match status" value="1"/>
</dbReference>
<dbReference type="InterPro" id="IPR025948">
    <property type="entry name" value="HTH-like_dom"/>
</dbReference>
<dbReference type="InterPro" id="IPR001584">
    <property type="entry name" value="Integrase_cat-core"/>
</dbReference>
<protein>
    <submittedName>
        <fullName evidence="3">Integrase</fullName>
    </submittedName>
</protein>
<dbReference type="AlphaFoldDB" id="A0A3M8VWZ2"/>
<dbReference type="Gene3D" id="3.30.420.10">
    <property type="entry name" value="Ribonuclease H-like superfamily/Ribonuclease H"/>
    <property type="match status" value="1"/>
</dbReference>
<comment type="caution">
    <text evidence="3">The sequence shown here is derived from an EMBL/GenBank/DDBJ whole genome shotgun (WGS) entry which is preliminary data.</text>
</comment>
<dbReference type="PROSITE" id="PS50994">
    <property type="entry name" value="INTEGRASE"/>
    <property type="match status" value="1"/>
</dbReference>
<dbReference type="EMBL" id="RIBZ01000270">
    <property type="protein sequence ID" value="RNG22236.1"/>
    <property type="molecule type" value="Genomic_DNA"/>
</dbReference>